<feature type="transmembrane region" description="Helical" evidence="1">
    <location>
        <begin position="63"/>
        <end position="82"/>
    </location>
</feature>
<dbReference type="AlphaFoldDB" id="A0A2H0LN41"/>
<keyword evidence="1" id="KW-0472">Membrane</keyword>
<feature type="transmembrane region" description="Helical" evidence="1">
    <location>
        <begin position="7"/>
        <end position="25"/>
    </location>
</feature>
<dbReference type="EMBL" id="PCVY01000060">
    <property type="protein sequence ID" value="PIQ85829.1"/>
    <property type="molecule type" value="Genomic_DNA"/>
</dbReference>
<keyword evidence="1" id="KW-1133">Transmembrane helix</keyword>
<keyword evidence="1" id="KW-0812">Transmembrane</keyword>
<proteinExistence type="predicted"/>
<evidence type="ECO:0000313" key="3">
    <source>
        <dbReference type="Proteomes" id="UP000230859"/>
    </source>
</evidence>
<protein>
    <submittedName>
        <fullName evidence="2">Uncharacterized protein</fullName>
    </submittedName>
</protein>
<dbReference type="Proteomes" id="UP000230859">
    <property type="component" value="Unassembled WGS sequence"/>
</dbReference>
<comment type="caution">
    <text evidence="2">The sequence shown here is derived from an EMBL/GenBank/DDBJ whole genome shotgun (WGS) entry which is preliminary data.</text>
</comment>
<organism evidence="2 3">
    <name type="scientific">Candidatus Abzuiibacterium crystallinum</name>
    <dbReference type="NCBI Taxonomy" id="1974748"/>
    <lineage>
        <taxon>Bacteria</taxon>
        <taxon>Pseudomonadati</taxon>
        <taxon>Candidatus Omnitrophota</taxon>
        <taxon>Candidatus Abzuiibacterium</taxon>
    </lineage>
</organism>
<feature type="transmembrane region" description="Helical" evidence="1">
    <location>
        <begin position="31"/>
        <end position="51"/>
    </location>
</feature>
<reference evidence="2 3" key="1">
    <citation type="submission" date="2017-09" db="EMBL/GenBank/DDBJ databases">
        <title>Depth-based differentiation of microbial function through sediment-hosted aquifers and enrichment of novel symbionts in the deep terrestrial subsurface.</title>
        <authorList>
            <person name="Probst A.J."/>
            <person name="Ladd B."/>
            <person name="Jarett J.K."/>
            <person name="Geller-Mcgrath D.E."/>
            <person name="Sieber C.M."/>
            <person name="Emerson J.B."/>
            <person name="Anantharaman K."/>
            <person name="Thomas B.C."/>
            <person name="Malmstrom R."/>
            <person name="Stieglmeier M."/>
            <person name="Klingl A."/>
            <person name="Woyke T."/>
            <person name="Ryan C.M."/>
            <person name="Banfield J.F."/>
        </authorList>
    </citation>
    <scope>NUCLEOTIDE SEQUENCE [LARGE SCALE GENOMIC DNA]</scope>
    <source>
        <strain evidence="2">CG11_big_fil_rev_8_21_14_0_20_45_26</strain>
    </source>
</reference>
<evidence type="ECO:0000256" key="1">
    <source>
        <dbReference type="SAM" id="Phobius"/>
    </source>
</evidence>
<evidence type="ECO:0000313" key="2">
    <source>
        <dbReference type="EMBL" id="PIQ85829.1"/>
    </source>
</evidence>
<feature type="transmembrane region" description="Helical" evidence="1">
    <location>
        <begin position="94"/>
        <end position="112"/>
    </location>
</feature>
<accession>A0A2H0LN41</accession>
<sequence length="133" mass="15089">MFLFRKPFVISFFIVLGLASEYMLWQVRDGLTAIVILAPVLSVVHFLETLIPALTSLSPLQHELAVTLPLILIYFGFTGYWLCQIGREEGFLKYVILFAFIGFLIVIHWQAFDYLESLMLQSTAIGELTNTGP</sequence>
<gene>
    <name evidence="2" type="ORF">COV74_07375</name>
</gene>
<name>A0A2H0LN41_9BACT</name>